<evidence type="ECO:0000256" key="1">
    <source>
        <dbReference type="ARBA" id="ARBA00023268"/>
    </source>
</evidence>
<dbReference type="RefSeq" id="YP_009315995.1">
    <property type="nucleotide sequence ID" value="NC_031696.1"/>
</dbReference>
<name>A0A2Z2C4V2_COCNU</name>
<dbReference type="InterPro" id="IPR041577">
    <property type="entry name" value="RT_RNaseH_2"/>
</dbReference>
<dbReference type="InterPro" id="IPR000477">
    <property type="entry name" value="RT_dom"/>
</dbReference>
<dbReference type="Gene3D" id="3.10.10.10">
    <property type="entry name" value="HIV Type 1 Reverse Transcriptase, subunit A, domain 1"/>
    <property type="match status" value="1"/>
</dbReference>
<dbReference type="InterPro" id="IPR043128">
    <property type="entry name" value="Rev_trsase/Diguanyl_cyclase"/>
</dbReference>
<dbReference type="PANTHER" id="PTHR37984">
    <property type="entry name" value="PROTEIN CBG26694"/>
    <property type="match status" value="1"/>
</dbReference>
<dbReference type="PROSITE" id="PS50878">
    <property type="entry name" value="RT_POL"/>
    <property type="match status" value="1"/>
</dbReference>
<feature type="domain" description="Reverse transcriptase" evidence="2">
    <location>
        <begin position="1"/>
        <end position="225"/>
    </location>
</feature>
<dbReference type="InterPro" id="IPR043502">
    <property type="entry name" value="DNA/RNA_pol_sf"/>
</dbReference>
<proteinExistence type="predicted"/>
<dbReference type="FunFam" id="3.30.70.270:FF:000063">
    <property type="entry name" value="Zinc knuckle domaincontaining protein"/>
    <property type="match status" value="1"/>
</dbReference>
<organism evidence="3">
    <name type="scientific">Cocos nucifera</name>
    <name type="common">Coconut palm</name>
    <dbReference type="NCBI Taxonomy" id="13894"/>
    <lineage>
        <taxon>Eukaryota</taxon>
        <taxon>Viridiplantae</taxon>
        <taxon>Streptophyta</taxon>
        <taxon>Embryophyta</taxon>
        <taxon>Tracheophyta</taxon>
        <taxon>Spermatophyta</taxon>
        <taxon>Magnoliopsida</taxon>
        <taxon>Liliopsida</taxon>
        <taxon>Arecaceae</taxon>
        <taxon>Arecoideae</taxon>
        <taxon>Cocoseae</taxon>
        <taxon>Attaleinae</taxon>
        <taxon>Cocos</taxon>
    </lineage>
</organism>
<dbReference type="Gene3D" id="3.30.70.270">
    <property type="match status" value="2"/>
</dbReference>
<dbReference type="SUPFAM" id="SSF56672">
    <property type="entry name" value="DNA/RNA polymerases"/>
    <property type="match status" value="1"/>
</dbReference>
<geneLocation type="mitochondrion" evidence="3"/>
<sequence>MPGLSTDLVCHSLHITPHTKSVKQPARVFKPEIEKEIKEEIEKLLKVGFIKPIQHPIWLTNIVPVKKNGQIRCCVDFLDLNKACPKDDFPFLPNMDLLIDATAGHEMFSFMDGYSGYNQIKMNPVDAEKTAFITPKGNLYYTVMPFGLKNAGATYQRAMTAIFHDMMHEELEDYVDDIVVFSKQRKDHVEVLRRVLQRCREYKLKMNPMKCAFGVTSGKFLGYLVNRQGMNVDPAKAKAVLDMPEPTSAKELKSFLGKASYLRRFLPGLAALSAPLMELLKKKVEYKWEEVHRQAFAKIKETLAKAPVMMAPIAGKELKLYLAFNDNAIGIVLAQDDQNGQEKPIYYASRILKEAEARYTKAEKNCLALIFLYAAQKLRHYMLTHKIKLVVGANPIRYLLSRPALSERTARWLLQLSEFDIEFVTPKAIKRQVFADLLAHQKTLSSFLKKFLVR</sequence>
<dbReference type="CDD" id="cd01647">
    <property type="entry name" value="RT_LTR"/>
    <property type="match status" value="1"/>
</dbReference>
<dbReference type="PANTHER" id="PTHR37984:SF5">
    <property type="entry name" value="PROTEIN NYNRIN-LIKE"/>
    <property type="match status" value="1"/>
</dbReference>
<evidence type="ECO:0000259" key="2">
    <source>
        <dbReference type="PROSITE" id="PS50878"/>
    </source>
</evidence>
<dbReference type="GeneID" id="30090276"/>
<accession>A0A2Z2C4V2</accession>
<protein>
    <recommendedName>
        <fullName evidence="2">Reverse transcriptase domain-containing protein</fullName>
    </recommendedName>
</protein>
<dbReference type="InterPro" id="IPR050951">
    <property type="entry name" value="Retrovirus_Pol_polyprotein"/>
</dbReference>
<dbReference type="EMBL" id="KX028885">
    <property type="protein sequence ID" value="AOX12989.1"/>
    <property type="molecule type" value="Genomic_DNA"/>
</dbReference>
<dbReference type="GO" id="GO:0003824">
    <property type="term" value="F:catalytic activity"/>
    <property type="evidence" value="ECO:0007669"/>
    <property type="project" value="UniProtKB-KW"/>
</dbReference>
<reference evidence="3" key="1">
    <citation type="submission" date="2016-04" db="EMBL/GenBank/DDBJ databases">
        <title>Complete Sequence and Comparative Analysis of the Mitochondrial Genome of Coconut Palm (Cocos nucifera).</title>
        <authorList>
            <person name="Liu W."/>
            <person name="Lin Q."/>
            <person name="Aljohi H.A."/>
            <person name="Zhao Y."/>
            <person name="Zeng J."/>
            <person name="Hu S."/>
            <person name="Yu J."/>
        </authorList>
    </citation>
    <scope>NUCLEOTIDE SEQUENCE</scope>
</reference>
<keyword evidence="1" id="KW-0511">Multifunctional enzyme</keyword>
<evidence type="ECO:0000313" key="3">
    <source>
        <dbReference type="EMBL" id="AOX12989.1"/>
    </source>
</evidence>
<dbReference type="Pfam" id="PF17919">
    <property type="entry name" value="RT_RNaseH_2"/>
    <property type="match status" value="1"/>
</dbReference>
<dbReference type="Pfam" id="PF00078">
    <property type="entry name" value="RVT_1"/>
    <property type="match status" value="1"/>
</dbReference>
<dbReference type="CDD" id="cd09274">
    <property type="entry name" value="RNase_HI_RT_Ty3"/>
    <property type="match status" value="1"/>
</dbReference>
<dbReference type="AlphaFoldDB" id="A0A2Z2C4V2"/>
<gene>
    <name evidence="3" type="primary">orf135c</name>
</gene>
<keyword evidence="3" id="KW-0496">Mitochondrion</keyword>